<dbReference type="SUPFAM" id="SSF55681">
    <property type="entry name" value="Class II aaRS and biotin synthetases"/>
    <property type="match status" value="1"/>
</dbReference>
<dbReference type="RefSeq" id="WP_339960725.1">
    <property type="nucleotide sequence ID" value="NZ_JAWMWH010000003.1"/>
</dbReference>
<dbReference type="InterPro" id="IPR041715">
    <property type="entry name" value="HisRS-like_core"/>
</dbReference>
<keyword evidence="3" id="KW-1185">Reference proteome</keyword>
<dbReference type="InterPro" id="IPR045864">
    <property type="entry name" value="aa-tRNA-synth_II/BPL/LPL"/>
</dbReference>
<dbReference type="Pfam" id="PF13393">
    <property type="entry name" value="tRNA-synt_His"/>
    <property type="match status" value="1"/>
</dbReference>
<proteinExistence type="predicted"/>
<keyword evidence="2" id="KW-0808">Transferase</keyword>
<accession>A0ABU8SMW0</accession>
<organism evidence="2 3">
    <name type="scientific">Nicoliella lavandulae</name>
    <dbReference type="NCBI Taxonomy" id="3082954"/>
    <lineage>
        <taxon>Bacteria</taxon>
        <taxon>Bacillati</taxon>
        <taxon>Bacillota</taxon>
        <taxon>Bacilli</taxon>
        <taxon>Lactobacillales</taxon>
        <taxon>Lactobacillaceae</taxon>
        <taxon>Nicoliella</taxon>
    </lineage>
</organism>
<dbReference type="PANTHER" id="PTHR11476">
    <property type="entry name" value="HISTIDYL-TRNA SYNTHETASE"/>
    <property type="match status" value="1"/>
</dbReference>
<evidence type="ECO:0000313" key="2">
    <source>
        <dbReference type="EMBL" id="MEJ6400870.1"/>
    </source>
</evidence>
<reference evidence="2 3" key="1">
    <citation type="submission" date="2023-10" db="EMBL/GenBank/DDBJ databases">
        <title>Nicoliella lavandulae sp. nov. isolated from Lavandula angustifolia flowers.</title>
        <authorList>
            <person name="Alcantara C."/>
            <person name="Zuniga M."/>
            <person name="Landete J.M."/>
            <person name="Monedero V."/>
        </authorList>
    </citation>
    <scope>NUCLEOTIDE SEQUENCE [LARGE SCALE GENOMIC DNA]</scope>
    <source>
        <strain evidence="2 3">Es01</strain>
    </source>
</reference>
<dbReference type="EMBL" id="JAWMWH010000003">
    <property type="protein sequence ID" value="MEJ6400870.1"/>
    <property type="molecule type" value="Genomic_DNA"/>
</dbReference>
<evidence type="ECO:0000313" key="3">
    <source>
        <dbReference type="Proteomes" id="UP001370590"/>
    </source>
</evidence>
<sequence>MLESVAVPKAAQSSLNELITLAEFAISLPGQSVIIDLSSAAPQQYYTGIIFKGYTTNSNTYIVSGGRYDQLLANFESEIEPAVGLGINIDALASIADVEDSIQRPVFVYAKLPDLRQVVPLIEAHANYSLSLADTLDQAKQQALNAGGRLMIYQPEKGLTEC</sequence>
<name>A0ABU8SMW0_9LACO</name>
<dbReference type="GO" id="GO:0016757">
    <property type="term" value="F:glycosyltransferase activity"/>
    <property type="evidence" value="ECO:0007669"/>
    <property type="project" value="UniProtKB-KW"/>
</dbReference>
<gene>
    <name evidence="2" type="ORF">R4146_06900</name>
</gene>
<comment type="caution">
    <text evidence="2">The sequence shown here is derived from an EMBL/GenBank/DDBJ whole genome shotgun (WGS) entry which is preliminary data.</text>
</comment>
<feature type="domain" description="Class II Histidinyl-tRNA synthetase (HisRS)-like catalytic core" evidence="1">
    <location>
        <begin position="6"/>
        <end position="92"/>
    </location>
</feature>
<evidence type="ECO:0000259" key="1">
    <source>
        <dbReference type="Pfam" id="PF13393"/>
    </source>
</evidence>
<dbReference type="Proteomes" id="UP001370590">
    <property type="component" value="Unassembled WGS sequence"/>
</dbReference>
<protein>
    <submittedName>
        <fullName evidence="2">ATP phosphoribosyltransferase regulatory subunit</fullName>
    </submittedName>
</protein>
<dbReference type="Gene3D" id="3.30.930.10">
    <property type="entry name" value="Bira Bifunctional Protein, Domain 2"/>
    <property type="match status" value="1"/>
</dbReference>
<dbReference type="PANTHER" id="PTHR11476:SF10">
    <property type="entry name" value="NON-SPECIFIC SERINE_THREONINE PROTEIN KINASE"/>
    <property type="match status" value="1"/>
</dbReference>
<keyword evidence="2" id="KW-0328">Glycosyltransferase</keyword>